<dbReference type="InterPro" id="IPR042099">
    <property type="entry name" value="ANL_N_sf"/>
</dbReference>
<dbReference type="Pfam" id="PF00501">
    <property type="entry name" value="AMP-binding"/>
    <property type="match status" value="1"/>
</dbReference>
<dbReference type="InterPro" id="IPR044894">
    <property type="entry name" value="TubC_N_sf"/>
</dbReference>
<dbReference type="InterPro" id="IPR009081">
    <property type="entry name" value="PP-bd_ACP"/>
</dbReference>
<dbReference type="Gene3D" id="3.30.559.10">
    <property type="entry name" value="Chloramphenicol acetyltransferase-like domain"/>
    <property type="match status" value="3"/>
</dbReference>
<dbReference type="Proteomes" id="UP000189410">
    <property type="component" value="Unassembled WGS sequence"/>
</dbReference>
<dbReference type="Gene3D" id="1.10.10.1830">
    <property type="entry name" value="Non-ribosomal peptide synthase, adenylation domain"/>
    <property type="match status" value="1"/>
</dbReference>
<dbReference type="InterPro" id="IPR020845">
    <property type="entry name" value="AMP-binding_CS"/>
</dbReference>
<evidence type="ECO:0000313" key="4">
    <source>
        <dbReference type="EMBL" id="OOE85824.1"/>
    </source>
</evidence>
<organism evidence="4 5">
    <name type="scientific">Salinivibrio siamensis</name>
    <dbReference type="NCBI Taxonomy" id="414286"/>
    <lineage>
        <taxon>Bacteria</taxon>
        <taxon>Pseudomonadati</taxon>
        <taxon>Pseudomonadota</taxon>
        <taxon>Gammaproteobacteria</taxon>
        <taxon>Vibrionales</taxon>
        <taxon>Vibrionaceae</taxon>
        <taxon>Salinivibrio</taxon>
    </lineage>
</organism>
<name>A0ABX3KA99_9GAMM</name>
<dbReference type="SMART" id="SM00823">
    <property type="entry name" value="PKS_PP"/>
    <property type="match status" value="1"/>
</dbReference>
<proteinExistence type="predicted"/>
<dbReference type="PROSITE" id="PS00455">
    <property type="entry name" value="AMP_BINDING"/>
    <property type="match status" value="1"/>
</dbReference>
<dbReference type="Gene3D" id="3.40.50.12780">
    <property type="entry name" value="N-terminal domain of ligase-like"/>
    <property type="match status" value="1"/>
</dbReference>
<comment type="caution">
    <text evidence="4">The sequence shown here is derived from an EMBL/GenBank/DDBJ whole genome shotgun (WGS) entry which is preliminary data.</text>
</comment>
<keyword evidence="1" id="KW-0596">Phosphopantetheine</keyword>
<dbReference type="InterPro" id="IPR036736">
    <property type="entry name" value="ACP-like_sf"/>
</dbReference>
<dbReference type="InterPro" id="IPR020806">
    <property type="entry name" value="PKS_PP-bd"/>
</dbReference>
<dbReference type="EMBL" id="MUFB01000010">
    <property type="protein sequence ID" value="OOE85824.1"/>
    <property type="molecule type" value="Genomic_DNA"/>
</dbReference>
<dbReference type="PANTHER" id="PTHR45398:SF1">
    <property type="entry name" value="ENZYME, PUTATIVE (JCVI)-RELATED"/>
    <property type="match status" value="1"/>
</dbReference>
<dbReference type="Pfam" id="PF00550">
    <property type="entry name" value="PP-binding"/>
    <property type="match status" value="1"/>
</dbReference>
<dbReference type="SUPFAM" id="SSF56801">
    <property type="entry name" value="Acetyl-CoA synthetase-like"/>
    <property type="match status" value="1"/>
</dbReference>
<dbReference type="PANTHER" id="PTHR45398">
    <property type="match status" value="1"/>
</dbReference>
<reference evidence="4 5" key="1">
    <citation type="journal article" date="2017" name="Genome Announc.">
        <title>Draft Genome Sequences of Salinivibrio proteolyticus, Salinivibrio sharmensis, Salinivibrio siamensis, Salinivibrio costicola subsp. alcaliphilus, Salinivibrio costicola subsp. vallismortis, and 29 New Isolates Belonging to the Genus Salinivibrio.</title>
        <authorList>
            <person name="Lopez-Hermoso C."/>
            <person name="de la Haba R.R."/>
            <person name="Sanchez-Porro C."/>
            <person name="Bayliss S.C."/>
            <person name="Feil E.J."/>
            <person name="Ventosa A."/>
        </authorList>
    </citation>
    <scope>NUCLEOTIDE SEQUENCE [LARGE SCALE GENOMIC DNA]</scope>
    <source>
        <strain evidence="4 5">JCM 14472</strain>
    </source>
</reference>
<dbReference type="InterPro" id="IPR041464">
    <property type="entry name" value="TubC_N"/>
</dbReference>
<evidence type="ECO:0000313" key="5">
    <source>
        <dbReference type="Proteomes" id="UP000189410"/>
    </source>
</evidence>
<dbReference type="InterPro" id="IPR045851">
    <property type="entry name" value="AMP-bd_C_sf"/>
</dbReference>
<dbReference type="InterPro" id="IPR010060">
    <property type="entry name" value="NRPS_synth"/>
</dbReference>
<dbReference type="Pfam" id="PF18563">
    <property type="entry name" value="TubC_N"/>
    <property type="match status" value="1"/>
</dbReference>
<dbReference type="InterPro" id="IPR010071">
    <property type="entry name" value="AA_adenyl_dom"/>
</dbReference>
<accession>A0ABX3KA99</accession>
<dbReference type="Pfam" id="PF00668">
    <property type="entry name" value="Condensation"/>
    <property type="match status" value="3"/>
</dbReference>
<dbReference type="Gene3D" id="3.30.559.30">
    <property type="entry name" value="Nonribosomal peptide synthetase, condensation domain"/>
    <property type="match status" value="3"/>
</dbReference>
<dbReference type="SUPFAM" id="SSF47336">
    <property type="entry name" value="ACP-like"/>
    <property type="match status" value="1"/>
</dbReference>
<dbReference type="CDD" id="cd05930">
    <property type="entry name" value="A_NRPS"/>
    <property type="match status" value="1"/>
</dbReference>
<keyword evidence="2" id="KW-0597">Phosphoprotein</keyword>
<evidence type="ECO:0000259" key="3">
    <source>
        <dbReference type="PROSITE" id="PS50075"/>
    </source>
</evidence>
<evidence type="ECO:0000256" key="2">
    <source>
        <dbReference type="ARBA" id="ARBA00022553"/>
    </source>
</evidence>
<gene>
    <name evidence="4" type="ORF">BZG73_06890</name>
</gene>
<dbReference type="PROSITE" id="PS50075">
    <property type="entry name" value="CARRIER"/>
    <property type="match status" value="1"/>
</dbReference>
<dbReference type="NCBIfam" id="TIGR01733">
    <property type="entry name" value="AA-adenyl-dom"/>
    <property type="match status" value="1"/>
</dbReference>
<evidence type="ECO:0000256" key="1">
    <source>
        <dbReference type="ARBA" id="ARBA00022450"/>
    </source>
</evidence>
<dbReference type="CDD" id="cd19531">
    <property type="entry name" value="LCL_NRPS-like"/>
    <property type="match status" value="1"/>
</dbReference>
<dbReference type="RefSeq" id="WP_077667932.1">
    <property type="nucleotide sequence ID" value="NZ_MUFB01000010.1"/>
</dbReference>
<dbReference type="Gene3D" id="1.10.1200.10">
    <property type="entry name" value="ACP-like"/>
    <property type="match status" value="1"/>
</dbReference>
<dbReference type="NCBIfam" id="TIGR01720">
    <property type="entry name" value="NRPS-para261"/>
    <property type="match status" value="1"/>
</dbReference>
<dbReference type="SUPFAM" id="SSF52777">
    <property type="entry name" value="CoA-dependent acyltransferases"/>
    <property type="match status" value="6"/>
</dbReference>
<keyword evidence="5" id="KW-1185">Reference proteome</keyword>
<dbReference type="Gene3D" id="3.30.300.30">
    <property type="match status" value="1"/>
</dbReference>
<dbReference type="InterPro" id="IPR001242">
    <property type="entry name" value="Condensation_dom"/>
</dbReference>
<sequence>MIDMISFLADLERKGIRLALNEKGQLVSQCSKQAMTPEIGQQIRTHKEAIIRCLRARQAYEQPIPVQDDKTGPLSFSQSGLWFIEQYEDNSHLYNMPVHFRLTGKLDVNALEYAFAALVDKHASLRTRFVRNRHGKGEQHIDNQTALTVTHHDLSHLDKKSREEALLTRIEEDIYQSFDLEKGALTRVELIRLDEEEHLLMLTQHHIISDGWSVKNMFADFKQAFLAYQNNQLAPLKPTAVNYIDYAHWLNSSAFRDYHQEFRPFWVERLKGIPEVHALPLDKPRPANHNNDGALVFSTISLAKWQQFQRLCQQNSCSYFIGLHAVFSLLMARLGEEKDVVIGTPLAYRERADIEDVVGFFVNTIVLRTQLDEDATFIDYLQYCREQDLSAFDHQLFRFESLSEAIGADRTTAHNPIFQIMLVYQAKVDFNDLIPGCDAVEEPSPVLPAKTDLSLKVTELVDGVRLEWLYSKGIFEHQTITRFADMFLQLLDGILAAPETTVMAFPLVEQAHQAQMASALARLPVHIEMPTLTHEQISRHASTCPTRLAVTGVDGHLSYQALEEAANRLAHYLLAQSAHRQASDAETKIGVVASRTTQYAVSVLAVWKAGMSYVPLDPAYPTARLQHLVDDAQLSLMIAPDADFSQSHPALTGCEVIDLSEPSTTEKLSLAAPTSPSRAVTEKDLAYVIYTSGSTGLPKGVEVEHGAFTNLLTDHTARLALNHDSVMLNPMSLAFDAGNMTAILPLFAGAHLVFGTPDDTLLDQADSCRATHMISATALFAAMVPRPLRTLHTVAFGGEACPATLVSSWQGNLRLLNMYGPTEFTVTALVKELEPGEPVTIGQPIDNTQALIIDERGQLCPVGVAGELCLAGLGLARGYLNQPDLTASAFVTLTVAGQRVRCYRTGDKARWLNNGDVEYLGRLDQQIKLRGYRIELAEIESQLAKVAPQLNQVRVILAGEGAQCQLVAYATPQHVSCPEHSVDQTGVDVGQILSEATRILPEYMVPAELIMLDELPLTVNGKLDVSRLPARQRITQAYAQPETEMEADVLTVWRDVLNTDLGVEDDFFRLGGDSILSIQLNTRLRDAGFPCTVKDVFEAKTVRKLCRTLTARAVTEQAVDAEQGQLSGEFDLHPIQHWFDAQPFTRPAHWNQAVILAIPNIDTGRLNEMMSMLLAHHDALRLRVTEEGKTRRQRYQASVTVPELKELDASTMTQESLYDALTTLQSQFDLVNGPIMAWARIRHLPAQGEQEPQTGLFLAFHHWVIDAVSWRIIADDLRRLSQGLPLANKTSSYRQWGEALRDYANRHSAQFDFWYRQLDNIRNGGGSTLPAVLNQDPDGRVVPSQAMLQLDQANTARLVGPANTAFNTEVRDLLLSALSITLNELGWGEQATVMLEGHGREEIDAQLDVSRTVGWFTSTYPCRVAVRSTLAETIKHVKEALREVPDNGVGFNALRCFHPQGEQLTFSPIVLNYLGRQTQKHDQPAEQWRPLPIVPGQTASPLNPGEELLSLHGGIDDGQLTLRQVGVLDQTLSEQFMAAFKANLVKIVHDCEQHATIYGRRFTPSDYPLVSLAQGELDRLSERFDIEALLPASSLQQSMFVHQRRCPDDEAYLLQTPIRYRQPVDRVRYQQAWQAVVSAFPALRTVMSGPYGADNQLVQVVQRQIAMPFEWVELADEEDPATQIAAYCQQDRQRGIALDGDALMRVRCFRLADDDIQVIFSCHHAVIDGWSGPRLFSALHQAYEALSEPNNGLPSAFLPADEAYIAHAEYAASARPDAAAFWANKALTTAKADDLTPLFGPDFASLPMQRQPEVVRTALNEQEQAALQHFAREVGVTHSTVAQFAWHRLVARECGLPSDKTTTIVGNVVPGRDAPVTGIANSVGLYINTLPLIVDWQRHLTLADQLRALQDEAMALNQHATQSLIELHAGHRRLFDSVFVYENYPRAEVDDHQAHMVPGANLYPEFGVAFEKVEVPLSLVVNEVGGQLSLRFEFDGAQVEPSRARDVLDQWRASLLEVFTADPQYTLELDPAEALPEVSVDIASQTKRDQQPKEGVKSDCAQGSQYSSEVARLVSEEWQQSTHLCVTPESPHWYQPLCVLGISSLAAIGLVQRLNYALNMHDVSAMGVAQPITLAFLYQHATPDAICRALSVGRAQPPKSEQPVMEATDAGE</sequence>
<dbReference type="InterPro" id="IPR023213">
    <property type="entry name" value="CAT-like_dom_sf"/>
</dbReference>
<feature type="domain" description="Carrier" evidence="3">
    <location>
        <begin position="1040"/>
        <end position="1113"/>
    </location>
</feature>
<protein>
    <recommendedName>
        <fullName evidence="3">Carrier domain-containing protein</fullName>
    </recommendedName>
</protein>
<dbReference type="InterPro" id="IPR000873">
    <property type="entry name" value="AMP-dep_synth/lig_dom"/>
</dbReference>